<comment type="caution">
    <text evidence="7">The sequence shown here is derived from an EMBL/GenBank/DDBJ whole genome shotgun (WGS) entry which is preliminary data.</text>
</comment>
<comment type="function">
    <text evidence="6">Redox regulated molecular chaperone. Protects both thermally unfolding and oxidatively damaged proteins from irreversible aggregation. Plays an important role in the bacterial defense system toward oxidative stress.</text>
</comment>
<evidence type="ECO:0000313" key="8">
    <source>
        <dbReference type="Proteomes" id="UP000318405"/>
    </source>
</evidence>
<keyword evidence="2 6" id="KW-0862">Zinc</keyword>
<name>A0A556A986_9BURK</name>
<evidence type="ECO:0000256" key="4">
    <source>
        <dbReference type="ARBA" id="ARBA00023186"/>
    </source>
</evidence>
<keyword evidence="4 6" id="KW-0143">Chaperone</keyword>
<dbReference type="PANTHER" id="PTHR30111">
    <property type="entry name" value="33 KDA CHAPERONIN"/>
    <property type="match status" value="1"/>
</dbReference>
<evidence type="ECO:0000256" key="5">
    <source>
        <dbReference type="ARBA" id="ARBA00023284"/>
    </source>
</evidence>
<dbReference type="AlphaFoldDB" id="A0A556A986"/>
<dbReference type="PANTHER" id="PTHR30111:SF1">
    <property type="entry name" value="33 KDA CHAPERONIN"/>
    <property type="match status" value="1"/>
</dbReference>
<comment type="similarity">
    <text evidence="6">Belongs to the HSP33 family.</text>
</comment>
<keyword evidence="3 6" id="KW-1015">Disulfide bond</keyword>
<dbReference type="InterPro" id="IPR016154">
    <property type="entry name" value="Heat_shock_Hsp33_C"/>
</dbReference>
<comment type="subcellular location">
    <subcellularLocation>
        <location evidence="6">Cytoplasm</location>
    </subcellularLocation>
</comment>
<sequence length="309" mass="34290">MSDQLTKYLFADQSVRLETVTLENTWRDIQGTHDYPPAVRRLLGDLVAASALLSANLKFDGSLVMQIQGDGDVRLVVVECRANLEMRATVKMREGASFDDAADLQALVNPGGKGRFIVVLDPRGRQAGQQPYQGVVPLQGTNVAEALEHYMAASEQLQTRLWLATDDHRAAGLLLQRLAREGGKPASEGAVLEEDTWERAEQLAQTIKQEELLTLTAPTLVHRLFWEEDLTMFEPMTPRFHCGCSREKVADALRMLGVQEVESILEEQGRVEVKCDYCGAAYHFDAVDAAELFANDNPVQARHQSSSTH</sequence>
<keyword evidence="1 6" id="KW-0963">Cytoplasm</keyword>
<dbReference type="InterPro" id="IPR016153">
    <property type="entry name" value="Heat_shock_Hsp33_N"/>
</dbReference>
<evidence type="ECO:0000313" key="7">
    <source>
        <dbReference type="EMBL" id="TSH89431.1"/>
    </source>
</evidence>
<dbReference type="CDD" id="cd00498">
    <property type="entry name" value="Hsp33"/>
    <property type="match status" value="1"/>
</dbReference>
<dbReference type="InterPro" id="IPR023212">
    <property type="entry name" value="Hsp33_helix_hairpin_bin_dom_sf"/>
</dbReference>
<proteinExistence type="inferred from homology"/>
<comment type="PTM">
    <text evidence="6">Under oxidizing conditions two disulfide bonds are formed involving the reactive cysteines. Under reducing conditions zinc is bound to the reactive cysteines and the protein is inactive.</text>
</comment>
<evidence type="ECO:0000256" key="1">
    <source>
        <dbReference type="ARBA" id="ARBA00022490"/>
    </source>
</evidence>
<dbReference type="PIRSF" id="PIRSF005261">
    <property type="entry name" value="Heat_shock_Hsp33"/>
    <property type="match status" value="1"/>
</dbReference>
<dbReference type="Proteomes" id="UP000318405">
    <property type="component" value="Unassembled WGS sequence"/>
</dbReference>
<dbReference type="EMBL" id="VLTJ01000041">
    <property type="protein sequence ID" value="TSH89431.1"/>
    <property type="molecule type" value="Genomic_DNA"/>
</dbReference>
<dbReference type="GO" id="GO:0042026">
    <property type="term" value="P:protein refolding"/>
    <property type="evidence" value="ECO:0007669"/>
    <property type="project" value="TreeGrafter"/>
</dbReference>
<feature type="disulfide bond" description="Redox-active" evidence="6">
    <location>
        <begin position="242"/>
        <end position="244"/>
    </location>
</feature>
<dbReference type="GO" id="GO:0051082">
    <property type="term" value="F:unfolded protein binding"/>
    <property type="evidence" value="ECO:0007669"/>
    <property type="project" value="UniProtKB-UniRule"/>
</dbReference>
<keyword evidence="5 6" id="KW-0676">Redox-active center</keyword>
<dbReference type="GO" id="GO:0005737">
    <property type="term" value="C:cytoplasm"/>
    <property type="evidence" value="ECO:0007669"/>
    <property type="project" value="UniProtKB-SubCell"/>
</dbReference>
<dbReference type="InterPro" id="IPR000397">
    <property type="entry name" value="Heat_shock_Hsp33"/>
</dbReference>
<dbReference type="Gene3D" id="3.55.30.10">
    <property type="entry name" value="Hsp33 domain"/>
    <property type="match status" value="1"/>
</dbReference>
<dbReference type="OrthoDB" id="9793753at2"/>
<dbReference type="Gene3D" id="1.10.287.480">
    <property type="entry name" value="helix hairpin bin"/>
    <property type="match status" value="1"/>
</dbReference>
<feature type="disulfide bond" description="Redox-active" evidence="6">
    <location>
        <begin position="275"/>
        <end position="278"/>
    </location>
</feature>
<dbReference type="HAMAP" id="MF_00117">
    <property type="entry name" value="HslO"/>
    <property type="match status" value="1"/>
</dbReference>
<reference evidence="7 8" key="1">
    <citation type="submission" date="2019-07" db="EMBL/GenBank/DDBJ databases">
        <title>Qingshengfaniella alkalisoli gen. nov., sp. nov., isolated from saline soil.</title>
        <authorList>
            <person name="Xu L."/>
            <person name="Huang X.-X."/>
            <person name="Sun J.-Q."/>
        </authorList>
    </citation>
    <scope>NUCLEOTIDE SEQUENCE [LARGE SCALE GENOMIC DNA]</scope>
    <source>
        <strain evidence="7 8">DSM 27279</strain>
    </source>
</reference>
<accession>A0A556A986</accession>
<evidence type="ECO:0000256" key="6">
    <source>
        <dbReference type="HAMAP-Rule" id="MF_00117"/>
    </source>
</evidence>
<dbReference type="Gene3D" id="3.90.1280.10">
    <property type="entry name" value="HSP33 redox switch-like"/>
    <property type="match status" value="1"/>
</dbReference>
<dbReference type="SUPFAM" id="SSF64397">
    <property type="entry name" value="Hsp33 domain"/>
    <property type="match status" value="1"/>
</dbReference>
<dbReference type="GO" id="GO:0044183">
    <property type="term" value="F:protein folding chaperone"/>
    <property type="evidence" value="ECO:0007669"/>
    <property type="project" value="TreeGrafter"/>
</dbReference>
<evidence type="ECO:0000256" key="3">
    <source>
        <dbReference type="ARBA" id="ARBA00023157"/>
    </source>
</evidence>
<protein>
    <recommendedName>
        <fullName evidence="6">33 kDa chaperonin</fullName>
    </recommendedName>
    <alternativeName>
        <fullName evidence="6">Heat shock protein 33 homolog</fullName>
        <shortName evidence="6">HSP33</shortName>
    </alternativeName>
</protein>
<dbReference type="NCBIfam" id="NF001033">
    <property type="entry name" value="PRK00114.1"/>
    <property type="match status" value="1"/>
</dbReference>
<dbReference type="Pfam" id="PF01430">
    <property type="entry name" value="HSP33"/>
    <property type="match status" value="1"/>
</dbReference>
<dbReference type="RefSeq" id="WP_143950835.1">
    <property type="nucleotide sequence ID" value="NZ_BAABMB010000005.1"/>
</dbReference>
<evidence type="ECO:0000256" key="2">
    <source>
        <dbReference type="ARBA" id="ARBA00022833"/>
    </source>
</evidence>
<dbReference type="SUPFAM" id="SSF118352">
    <property type="entry name" value="HSP33 redox switch-like"/>
    <property type="match status" value="1"/>
</dbReference>
<keyword evidence="8" id="KW-1185">Reference proteome</keyword>
<organism evidence="7 8">
    <name type="scientific">Verticiella sediminum</name>
    <dbReference type="NCBI Taxonomy" id="1247510"/>
    <lineage>
        <taxon>Bacteria</taxon>
        <taxon>Pseudomonadati</taxon>
        <taxon>Pseudomonadota</taxon>
        <taxon>Betaproteobacteria</taxon>
        <taxon>Burkholderiales</taxon>
        <taxon>Alcaligenaceae</taxon>
        <taxon>Verticiella</taxon>
    </lineage>
</organism>
<gene>
    <name evidence="6" type="primary">hslO</name>
    <name evidence="7" type="ORF">FOZ76_24060</name>
</gene>